<dbReference type="GO" id="GO:0005739">
    <property type="term" value="C:mitochondrion"/>
    <property type="evidence" value="ECO:0007669"/>
    <property type="project" value="UniProtKB-ARBA"/>
</dbReference>
<dbReference type="InterPro" id="IPR058533">
    <property type="entry name" value="Cation_efflux_TM"/>
</dbReference>
<dbReference type="eggNOG" id="KOG1485">
    <property type="taxonomic scope" value="Eukaryota"/>
</dbReference>
<dbReference type="Pfam" id="PF01545">
    <property type="entry name" value="Cation_efflux"/>
    <property type="match status" value="1"/>
</dbReference>
<dbReference type="OrthoDB" id="435980at2759"/>
<dbReference type="SUPFAM" id="SSF161111">
    <property type="entry name" value="Cation efflux protein transmembrane domain-like"/>
    <property type="match status" value="1"/>
</dbReference>
<evidence type="ECO:0000256" key="4">
    <source>
        <dbReference type="ARBA" id="ARBA00022692"/>
    </source>
</evidence>
<keyword evidence="6" id="KW-0406">Ion transport</keyword>
<dbReference type="InterPro" id="IPR002524">
    <property type="entry name" value="Cation_efflux"/>
</dbReference>
<dbReference type="NCBIfam" id="TIGR01297">
    <property type="entry name" value="CDF"/>
    <property type="match status" value="1"/>
</dbReference>
<evidence type="ECO:0000256" key="8">
    <source>
        <dbReference type="SAM" id="MobiDB-lite"/>
    </source>
</evidence>
<dbReference type="PANTHER" id="PTHR43840:SF15">
    <property type="entry name" value="MITOCHONDRIAL METAL TRANSPORTER 1-RELATED"/>
    <property type="match status" value="1"/>
</dbReference>
<keyword evidence="7" id="KW-0472">Membrane</keyword>
<evidence type="ECO:0000256" key="7">
    <source>
        <dbReference type="ARBA" id="ARBA00023136"/>
    </source>
</evidence>
<dbReference type="FunFam" id="3.30.70.1350:FF:000010">
    <property type="entry name" value="Cation efflux family protein, putative"/>
    <property type="match status" value="1"/>
</dbReference>
<dbReference type="GO" id="GO:0098771">
    <property type="term" value="P:inorganic ion homeostasis"/>
    <property type="evidence" value="ECO:0007669"/>
    <property type="project" value="UniProtKB-ARBA"/>
</dbReference>
<dbReference type="FunFam" id="1.20.1510.10:FF:000013">
    <property type="entry name" value="Cation efflux family protein"/>
    <property type="match status" value="1"/>
</dbReference>
<name>A0A1C1CLB1_9EURO</name>
<keyword evidence="3" id="KW-0813">Transport</keyword>
<dbReference type="Gene3D" id="1.20.1510.10">
    <property type="entry name" value="Cation efflux protein transmembrane domain"/>
    <property type="match status" value="1"/>
</dbReference>
<feature type="region of interest" description="Disordered" evidence="8">
    <location>
        <begin position="373"/>
        <end position="426"/>
    </location>
</feature>
<accession>A0A1C1CLB1</accession>
<dbReference type="GO" id="GO:0008324">
    <property type="term" value="F:monoatomic cation transmembrane transporter activity"/>
    <property type="evidence" value="ECO:0007669"/>
    <property type="project" value="InterPro"/>
</dbReference>
<dbReference type="InterPro" id="IPR027469">
    <property type="entry name" value="Cation_efflux_TMD_sf"/>
</dbReference>
<proteinExistence type="inferred from homology"/>
<comment type="subcellular location">
    <subcellularLocation>
        <location evidence="1">Membrane</location>
        <topology evidence="1">Multi-pass membrane protein</topology>
    </subcellularLocation>
</comment>
<evidence type="ECO:0000256" key="1">
    <source>
        <dbReference type="ARBA" id="ARBA00004141"/>
    </source>
</evidence>
<keyword evidence="5" id="KW-1133">Transmembrane helix</keyword>
<dbReference type="PANTHER" id="PTHR43840">
    <property type="entry name" value="MITOCHONDRIAL METAL TRANSPORTER 1-RELATED"/>
    <property type="match status" value="1"/>
</dbReference>
<feature type="compositionally biased region" description="Polar residues" evidence="8">
    <location>
        <begin position="1"/>
        <end position="13"/>
    </location>
</feature>
<evidence type="ECO:0000256" key="3">
    <source>
        <dbReference type="ARBA" id="ARBA00022448"/>
    </source>
</evidence>
<evidence type="ECO:0000256" key="6">
    <source>
        <dbReference type="ARBA" id="ARBA00023065"/>
    </source>
</evidence>
<keyword evidence="4" id="KW-0812">Transmembrane</keyword>
<dbReference type="Gene3D" id="3.30.70.1350">
    <property type="entry name" value="Cation efflux protein, cytoplasmic domain"/>
    <property type="match status" value="1"/>
</dbReference>
<evidence type="ECO:0000256" key="2">
    <source>
        <dbReference type="ARBA" id="ARBA00008873"/>
    </source>
</evidence>
<reference evidence="11" key="1">
    <citation type="submission" date="2015-07" db="EMBL/GenBank/DDBJ databases">
        <authorList>
            <person name="Teixeira M.M."/>
            <person name="Souza R.C."/>
            <person name="Almeida L.G."/>
            <person name="Vicente V.A."/>
            <person name="de Hoog S."/>
            <person name="Bocca A.L."/>
            <person name="de Almeida S.R."/>
            <person name="Vasconcelos A.T."/>
            <person name="Felipe M.S."/>
        </authorList>
    </citation>
    <scope>NUCLEOTIDE SEQUENCE [LARGE SCALE GENOMIC DNA]</scope>
    <source>
        <strain evidence="11">KSF</strain>
    </source>
</reference>
<dbReference type="EMBL" id="LGRB01000011">
    <property type="protein sequence ID" value="OCT49242.1"/>
    <property type="molecule type" value="Genomic_DNA"/>
</dbReference>
<comment type="caution">
    <text evidence="10">The sequence shown here is derived from an EMBL/GenBank/DDBJ whole genome shotgun (WGS) entry which is preliminary data.</text>
</comment>
<comment type="similarity">
    <text evidence="2">Belongs to the cation diffusion facilitator (CDF) transporter (TC 2.A.4) family. SLC30A subfamily.</text>
</comment>
<evidence type="ECO:0000259" key="9">
    <source>
        <dbReference type="Pfam" id="PF01545"/>
    </source>
</evidence>
<organism evidence="10 11">
    <name type="scientific">Cladophialophora carrionii</name>
    <dbReference type="NCBI Taxonomy" id="86049"/>
    <lineage>
        <taxon>Eukaryota</taxon>
        <taxon>Fungi</taxon>
        <taxon>Dikarya</taxon>
        <taxon>Ascomycota</taxon>
        <taxon>Pezizomycotina</taxon>
        <taxon>Eurotiomycetes</taxon>
        <taxon>Chaetothyriomycetidae</taxon>
        <taxon>Chaetothyriales</taxon>
        <taxon>Herpotrichiellaceae</taxon>
        <taxon>Cladophialophora</taxon>
    </lineage>
</organism>
<evidence type="ECO:0000313" key="11">
    <source>
        <dbReference type="Proteomes" id="UP000094526"/>
    </source>
</evidence>
<evidence type="ECO:0000256" key="5">
    <source>
        <dbReference type="ARBA" id="ARBA00022989"/>
    </source>
</evidence>
<feature type="domain" description="Cation efflux protein transmembrane" evidence="9">
    <location>
        <begin position="46"/>
        <end position="268"/>
    </location>
</feature>
<dbReference type="GO" id="GO:0030003">
    <property type="term" value="P:intracellular monoatomic cation homeostasis"/>
    <property type="evidence" value="ECO:0007669"/>
    <property type="project" value="UniProtKB-ARBA"/>
</dbReference>
<dbReference type="Proteomes" id="UP000094526">
    <property type="component" value="Unassembled WGS sequence"/>
</dbReference>
<evidence type="ECO:0000313" key="10">
    <source>
        <dbReference type="EMBL" id="OCT49242.1"/>
    </source>
</evidence>
<dbReference type="InterPro" id="IPR050291">
    <property type="entry name" value="CDF_Transporter"/>
</dbReference>
<feature type="region of interest" description="Disordered" evidence="8">
    <location>
        <begin position="1"/>
        <end position="31"/>
    </location>
</feature>
<dbReference type="GO" id="GO:0016020">
    <property type="term" value="C:membrane"/>
    <property type="evidence" value="ECO:0007669"/>
    <property type="project" value="UniProtKB-SubCell"/>
</dbReference>
<keyword evidence="11" id="KW-1185">Reference proteome</keyword>
<sequence>MAASQKRTWQQTRSHAGHSHGHGHSHDNTYLTSQNRSDAGVKITRIGLFVNLGMALGKGIGGVMFHSQALVADGFHALTDLVSDFMTLATISWSLKPASDRFPSGYGKIESLGALGVSGLLLFGGIGIGLNGVDALYTQFFLEAAAHAHDHAEHTHGGLFSFLGHSHSHGHTSPDLNAAWLAAGSIVVKEWLYRATMKIARERKSSVLASNAVHHRIDSLTSIVALATIGGAHVFADASWLDPIGGLLISAMVIRAGWGNTKAALLELADVTVDSEVKSNVRRAATRALKGDRATGLEPAQYGEETEVRDIQGVKSGQNYLMDIELAVPKDFTVQQMESIEDAVRQRCGNKVRGVRRVRVKFVQLDDTHATLGSDFIPADVSPRSSPEPEDEHDHGYHHEHEHDHSHAHGHSNGHVAASGTKKKEA</sequence>
<dbReference type="InterPro" id="IPR036837">
    <property type="entry name" value="Cation_efflux_CTD_sf"/>
</dbReference>
<dbReference type="VEuPathDB" id="FungiDB:G647_02695"/>
<dbReference type="AlphaFoldDB" id="A0A1C1CLB1"/>
<protein>
    <submittedName>
        <fullName evidence="10">Mitochondrial metal transporter</fullName>
    </submittedName>
</protein>
<dbReference type="VEuPathDB" id="FungiDB:CLCR_04895"/>
<gene>
    <name evidence="10" type="ORF">CLCR_04895</name>
</gene>
<dbReference type="STRING" id="86049.A0A1C1CLB1"/>
<feature type="compositionally biased region" description="Basic and acidic residues" evidence="8">
    <location>
        <begin position="392"/>
        <end position="407"/>
    </location>
</feature>